<dbReference type="InterPro" id="IPR038401">
    <property type="entry name" value="Rev1_C_sf"/>
</dbReference>
<dbReference type="Pfam" id="PF11799">
    <property type="entry name" value="IMS_C"/>
    <property type="match status" value="1"/>
</dbReference>
<evidence type="ECO:0000313" key="17">
    <source>
        <dbReference type="EMBL" id="TGZ65748.1"/>
    </source>
</evidence>
<keyword evidence="11" id="KW-0238">DNA-binding</keyword>
<dbReference type="InterPro" id="IPR017961">
    <property type="entry name" value="DNA_pol_Y-fam_little_finger"/>
</dbReference>
<feature type="compositionally biased region" description="Basic and acidic residues" evidence="14">
    <location>
        <begin position="188"/>
        <end position="197"/>
    </location>
</feature>
<comment type="similarity">
    <text evidence="3">Belongs to the DNA polymerase type-Y family.</text>
</comment>
<dbReference type="GO" id="GO:0042276">
    <property type="term" value="P:error-prone translesion synthesis"/>
    <property type="evidence" value="ECO:0007669"/>
    <property type="project" value="TreeGrafter"/>
</dbReference>
<evidence type="ECO:0000256" key="4">
    <source>
        <dbReference type="ARBA" id="ARBA00020399"/>
    </source>
</evidence>
<keyword evidence="13" id="KW-0539">Nucleus</keyword>
<dbReference type="Gene3D" id="3.30.1490.100">
    <property type="entry name" value="DNA polymerase, Y-family, little finger domain"/>
    <property type="match status" value="1"/>
</dbReference>
<dbReference type="FunFam" id="3.30.1490.100:FF:000001">
    <property type="entry name" value="DNA repair protein REV1"/>
    <property type="match status" value="1"/>
</dbReference>
<dbReference type="InterPro" id="IPR053848">
    <property type="entry name" value="IMS_HHH_1"/>
</dbReference>
<evidence type="ECO:0000256" key="14">
    <source>
        <dbReference type="SAM" id="MobiDB-lite"/>
    </source>
</evidence>
<organism evidence="17 18">
    <name type="scientific">Opisthorchis felineus</name>
    <dbReference type="NCBI Taxonomy" id="147828"/>
    <lineage>
        <taxon>Eukaryota</taxon>
        <taxon>Metazoa</taxon>
        <taxon>Spiralia</taxon>
        <taxon>Lophotrochozoa</taxon>
        <taxon>Platyhelminthes</taxon>
        <taxon>Trematoda</taxon>
        <taxon>Digenea</taxon>
        <taxon>Opisthorchiida</taxon>
        <taxon>Opisthorchiata</taxon>
        <taxon>Opisthorchiidae</taxon>
        <taxon>Opisthorchis</taxon>
    </lineage>
</organism>
<evidence type="ECO:0000256" key="2">
    <source>
        <dbReference type="ARBA" id="ARBA00004123"/>
    </source>
</evidence>
<feature type="domain" description="BRCT" evidence="15">
    <location>
        <begin position="39"/>
        <end position="126"/>
    </location>
</feature>
<comment type="subcellular location">
    <subcellularLocation>
        <location evidence="2">Nucleus</location>
    </subcellularLocation>
</comment>
<dbReference type="SUPFAM" id="SSF52113">
    <property type="entry name" value="BRCT domain"/>
    <property type="match status" value="1"/>
</dbReference>
<dbReference type="Pfam" id="PF16589">
    <property type="entry name" value="BRCT_2"/>
    <property type="match status" value="1"/>
</dbReference>
<dbReference type="STRING" id="147828.A0A4S2LWT2"/>
<dbReference type="CDD" id="cd17719">
    <property type="entry name" value="BRCT_Rev1"/>
    <property type="match status" value="1"/>
</dbReference>
<feature type="region of interest" description="Disordered" evidence="14">
    <location>
        <begin position="810"/>
        <end position="832"/>
    </location>
</feature>
<sequence length="1107" mass="121758">MHTRTIRQSIDNGWAEQGGYMRAKKSKLENQFRPEKETLQSNIFHGVSIYVNGYTDPPALELRDLIRAHGGQYRAYYSRSRVTHIIATRLPMGKVNKLTDQKIVSSAWIMESIKLNRLLPWQHFQLYAGRTGGVGQRRIRVVPAVRDDAAVEAVSVTIQNDSSSMNFWLDLFAWVPERQEAVMSVGVEDSRSSESPKGKTGRRLQQMRLDACLSPPKTSTGSVPHPKPTGPISLKQLLQGSVPSIPINASNQKTVDCNSPEYQTIPSPAQHPADTDAQLATFYARSRLHHLSSWANELRDLVQQLRDDPAYRESGFGEEWKRSVILQSTDDPSVVVTLRASQTRSSTKHTPPQHRFYFHIDMDCFFVSVSLRNRPELKDKPVAITHASSSGDDKASIHRRSGVHSMSEVASCSYTARKAGIRNGMLLGQARQLCPELITLPYEFEAYKEVSEVLYRTVSHFTLNIQAVSCDELYADCTDLLSLDHAGSGSNYHQANLSGQDACFTQRIVNPLLLGARLRSLVEERTGGCTASIGFGSSKLLARLATKKAKPNGQAWFLGISGDQNPGDCAWRWAIEGLNSSVSETSLPTAGPHSDCELTGPDAEWLSDLPLQELPGIGRVLVVKLATAFNVTTCGELMRSVTRGQLIDLVGRKTGERLYWLCRGRDPCDQLHVQKPSKSVSACMNYGIRLQTLADMENLVRSLTTELVSRMSNTKLTQDSSLRGGVQGQNLTVRVFIRAPNAPQESAKFMGHGICKKASRMISLPEATADPQVIQRFTMSVLRQLCPDVKDLRGLGLQMHRLSISTVDRCVNKPPAKPSSNTSSPPTASTVNSASCPVIKEVLLKPAVIPESVISDAQVSAVSHTPVRVRRRSLRLKRRSSSSGLPNPTIPCFNSVGSLSPLCVDTALTSNDPPRSANCVVVPSTLSNPHLPDAEVSPNQYICRDAGCHVSLLPSSTPLPRKHAPRHIRPHSPLKGTGQIANNAISPIKLTTLASPGPLTQAGADATGLFATKTMDQIKQIFANWITSEPCPQLEDICILASYLVELVPSNLERVRLCLVCLDRLITQLGIPDSMRDWRTAYSRIFMTVDYAVEQCYGNSKLKLHPG</sequence>
<evidence type="ECO:0000313" key="18">
    <source>
        <dbReference type="Proteomes" id="UP000308267"/>
    </source>
</evidence>
<dbReference type="AlphaFoldDB" id="A0A4S2LWT2"/>
<dbReference type="Gene3D" id="3.40.1170.60">
    <property type="match status" value="1"/>
</dbReference>
<dbReference type="InterPro" id="IPR036420">
    <property type="entry name" value="BRCT_dom_sf"/>
</dbReference>
<keyword evidence="10" id="KW-0460">Magnesium</keyword>
<dbReference type="Pfam" id="PF00817">
    <property type="entry name" value="IMS"/>
    <property type="match status" value="1"/>
</dbReference>
<proteinExistence type="inferred from homology"/>
<dbReference type="GO" id="GO:0017125">
    <property type="term" value="F:deoxycytidyl transferase activity"/>
    <property type="evidence" value="ECO:0007669"/>
    <property type="project" value="TreeGrafter"/>
</dbReference>
<dbReference type="Gene3D" id="6.10.250.1490">
    <property type="match status" value="1"/>
</dbReference>
<dbReference type="SMART" id="SM00292">
    <property type="entry name" value="BRCT"/>
    <property type="match status" value="1"/>
</dbReference>
<dbReference type="SUPFAM" id="SSF56672">
    <property type="entry name" value="DNA/RNA polymerases"/>
    <property type="match status" value="1"/>
</dbReference>
<evidence type="ECO:0000256" key="11">
    <source>
        <dbReference type="ARBA" id="ARBA00023125"/>
    </source>
</evidence>
<gene>
    <name evidence="17" type="ORF">CRM22_005716</name>
</gene>
<dbReference type="Proteomes" id="UP000308267">
    <property type="component" value="Unassembled WGS sequence"/>
</dbReference>
<dbReference type="Pfam" id="PF16727">
    <property type="entry name" value="REV1_C"/>
    <property type="match status" value="1"/>
</dbReference>
<dbReference type="PROSITE" id="PS50173">
    <property type="entry name" value="UMUC"/>
    <property type="match status" value="1"/>
</dbReference>
<evidence type="ECO:0000256" key="10">
    <source>
        <dbReference type="ARBA" id="ARBA00022842"/>
    </source>
</evidence>
<keyword evidence="6" id="KW-0808">Transferase</keyword>
<dbReference type="Gene3D" id="3.40.50.10190">
    <property type="entry name" value="BRCT domain"/>
    <property type="match status" value="1"/>
</dbReference>
<comment type="cofactor">
    <cofactor evidence="1">
        <name>Mg(2+)</name>
        <dbReference type="ChEBI" id="CHEBI:18420"/>
    </cofactor>
</comment>
<dbReference type="PANTHER" id="PTHR45990">
    <property type="entry name" value="DNA REPAIR PROTEIN REV1"/>
    <property type="match status" value="1"/>
</dbReference>
<keyword evidence="8" id="KW-0479">Metal-binding</keyword>
<keyword evidence="9" id="KW-0227">DNA damage</keyword>
<evidence type="ECO:0000259" key="16">
    <source>
        <dbReference type="PROSITE" id="PS50173"/>
    </source>
</evidence>
<dbReference type="InterPro" id="IPR036775">
    <property type="entry name" value="DNA_pol_Y-fam_lit_finger_sf"/>
</dbReference>
<evidence type="ECO:0000256" key="7">
    <source>
        <dbReference type="ARBA" id="ARBA00022695"/>
    </source>
</evidence>
<dbReference type="Gene3D" id="1.10.150.20">
    <property type="entry name" value="5' to 3' exonuclease, C-terminal subdomain"/>
    <property type="match status" value="1"/>
</dbReference>
<comment type="caution">
    <text evidence="17">The sequence shown here is derived from an EMBL/GenBank/DDBJ whole genome shotgun (WGS) entry which is preliminary data.</text>
</comment>
<dbReference type="InterPro" id="IPR043128">
    <property type="entry name" value="Rev_trsase/Diguanyl_cyclase"/>
</dbReference>
<keyword evidence="5" id="KW-0237">DNA synthesis</keyword>
<dbReference type="EMBL" id="SJOL01006478">
    <property type="protein sequence ID" value="TGZ65748.1"/>
    <property type="molecule type" value="Genomic_DNA"/>
</dbReference>
<keyword evidence="12" id="KW-0234">DNA repair</keyword>
<evidence type="ECO:0000256" key="13">
    <source>
        <dbReference type="ARBA" id="ARBA00023242"/>
    </source>
</evidence>
<feature type="domain" description="UmuC" evidence="16">
    <location>
        <begin position="357"/>
        <end position="618"/>
    </location>
</feature>
<reference evidence="17 18" key="1">
    <citation type="journal article" date="2019" name="BMC Genomics">
        <title>New insights from Opisthorchis felineus genome: update on genomics of the epidemiologically important liver flukes.</title>
        <authorList>
            <person name="Ershov N.I."/>
            <person name="Mordvinov V.A."/>
            <person name="Prokhortchouk E.B."/>
            <person name="Pakharukova M.Y."/>
            <person name="Gunbin K.V."/>
            <person name="Ustyantsev K."/>
            <person name="Genaev M.A."/>
            <person name="Blinov A.G."/>
            <person name="Mazur A."/>
            <person name="Boulygina E."/>
            <person name="Tsygankova S."/>
            <person name="Khrameeva E."/>
            <person name="Chekanov N."/>
            <person name="Fan G."/>
            <person name="Xiao A."/>
            <person name="Zhang H."/>
            <person name="Xu X."/>
            <person name="Yang H."/>
            <person name="Solovyev V."/>
            <person name="Lee S.M."/>
            <person name="Liu X."/>
            <person name="Afonnikov D.A."/>
            <person name="Skryabin K.G."/>
        </authorList>
    </citation>
    <scope>NUCLEOTIDE SEQUENCE [LARGE SCALE GENOMIC DNA]</scope>
    <source>
        <strain evidence="17">AK-0245</strain>
        <tissue evidence="17">Whole organism</tissue>
    </source>
</reference>
<dbReference type="PANTHER" id="PTHR45990:SF1">
    <property type="entry name" value="DNA REPAIR PROTEIN REV1"/>
    <property type="match status" value="1"/>
</dbReference>
<dbReference type="CDD" id="cd12145">
    <property type="entry name" value="Rev1_C"/>
    <property type="match status" value="1"/>
</dbReference>
<dbReference type="GO" id="GO:0005634">
    <property type="term" value="C:nucleus"/>
    <property type="evidence" value="ECO:0007669"/>
    <property type="project" value="UniProtKB-SubCell"/>
</dbReference>
<evidence type="ECO:0000256" key="3">
    <source>
        <dbReference type="ARBA" id="ARBA00010945"/>
    </source>
</evidence>
<keyword evidence="7" id="KW-0548">Nucleotidyltransferase</keyword>
<dbReference type="Gene3D" id="3.30.70.270">
    <property type="match status" value="1"/>
</dbReference>
<evidence type="ECO:0000259" key="15">
    <source>
        <dbReference type="PROSITE" id="PS50172"/>
    </source>
</evidence>
<protein>
    <recommendedName>
        <fullName evidence="4">DNA repair protein REV1</fullName>
    </recommendedName>
</protein>
<dbReference type="Pfam" id="PF21999">
    <property type="entry name" value="IMS_HHH_1"/>
    <property type="match status" value="1"/>
</dbReference>
<dbReference type="Gene3D" id="1.20.58.1280">
    <property type="entry name" value="DNA repair protein Rev1, C-terminal domain"/>
    <property type="match status" value="1"/>
</dbReference>
<dbReference type="GO" id="GO:0046872">
    <property type="term" value="F:metal ion binding"/>
    <property type="evidence" value="ECO:0007669"/>
    <property type="project" value="UniProtKB-KW"/>
</dbReference>
<dbReference type="PROSITE" id="PS50172">
    <property type="entry name" value="BRCT"/>
    <property type="match status" value="1"/>
</dbReference>
<evidence type="ECO:0000256" key="5">
    <source>
        <dbReference type="ARBA" id="ARBA00022634"/>
    </source>
</evidence>
<keyword evidence="18" id="KW-1185">Reference proteome</keyword>
<accession>A0A4S2LWT2</accession>
<dbReference type="InterPro" id="IPR001126">
    <property type="entry name" value="UmuC"/>
</dbReference>
<dbReference type="OrthoDB" id="427711at2759"/>
<feature type="compositionally biased region" description="Low complexity" evidence="14">
    <location>
        <begin position="812"/>
        <end position="832"/>
    </location>
</feature>
<dbReference type="GO" id="GO:0070987">
    <property type="term" value="P:error-free translesion synthesis"/>
    <property type="evidence" value="ECO:0007669"/>
    <property type="project" value="TreeGrafter"/>
</dbReference>
<dbReference type="GO" id="GO:0003887">
    <property type="term" value="F:DNA-directed DNA polymerase activity"/>
    <property type="evidence" value="ECO:0007669"/>
    <property type="project" value="InterPro"/>
</dbReference>
<dbReference type="InterPro" id="IPR001357">
    <property type="entry name" value="BRCT_dom"/>
</dbReference>
<dbReference type="FunFam" id="3.40.50.10190:FF:000011">
    <property type="entry name" value="DNA repair protein REV1"/>
    <property type="match status" value="1"/>
</dbReference>
<dbReference type="InterPro" id="IPR043502">
    <property type="entry name" value="DNA/RNA_pol_sf"/>
</dbReference>
<evidence type="ECO:0000256" key="6">
    <source>
        <dbReference type="ARBA" id="ARBA00022679"/>
    </source>
</evidence>
<evidence type="ECO:0000256" key="9">
    <source>
        <dbReference type="ARBA" id="ARBA00022763"/>
    </source>
</evidence>
<name>A0A4S2LWT2_OPIFE</name>
<dbReference type="GO" id="GO:0006281">
    <property type="term" value="P:DNA repair"/>
    <property type="evidence" value="ECO:0007669"/>
    <property type="project" value="UniProtKB-KW"/>
</dbReference>
<evidence type="ECO:0000256" key="12">
    <source>
        <dbReference type="ARBA" id="ARBA00023204"/>
    </source>
</evidence>
<evidence type="ECO:0000256" key="1">
    <source>
        <dbReference type="ARBA" id="ARBA00001946"/>
    </source>
</evidence>
<dbReference type="InterPro" id="IPR031991">
    <property type="entry name" value="Rev1_C"/>
</dbReference>
<evidence type="ECO:0000256" key="8">
    <source>
        <dbReference type="ARBA" id="ARBA00022723"/>
    </source>
</evidence>
<feature type="region of interest" description="Disordered" evidence="14">
    <location>
        <begin position="185"/>
        <end position="204"/>
    </location>
</feature>
<dbReference type="GO" id="GO:0003684">
    <property type="term" value="F:damaged DNA binding"/>
    <property type="evidence" value="ECO:0007669"/>
    <property type="project" value="InterPro"/>
</dbReference>